<reference evidence="1" key="2">
    <citation type="submission" date="2022-01" db="EMBL/GenBank/DDBJ databases">
        <authorList>
            <person name="Yamashiro T."/>
            <person name="Shiraishi A."/>
            <person name="Satake H."/>
            <person name="Nakayama K."/>
        </authorList>
    </citation>
    <scope>NUCLEOTIDE SEQUENCE</scope>
</reference>
<feature type="non-terminal residue" evidence="1">
    <location>
        <position position="1"/>
    </location>
</feature>
<accession>A0ABQ5BPZ3</accession>
<dbReference type="Proteomes" id="UP001151760">
    <property type="component" value="Unassembled WGS sequence"/>
</dbReference>
<gene>
    <name evidence="1" type="ORF">Tco_0875556</name>
</gene>
<keyword evidence="2" id="KW-1185">Reference proteome</keyword>
<name>A0ABQ5BPZ3_9ASTR</name>
<dbReference type="EMBL" id="BQNB010013509">
    <property type="protein sequence ID" value="GJT16850.1"/>
    <property type="molecule type" value="Genomic_DNA"/>
</dbReference>
<sequence>IALPPRDQRHQYLRYKGLQYTDADIMDFETILARIYRREVDAQGLSLFTSRAWRRLFDIKGPLVHELIMEFFSTFRFGEVVLDLDTPGALRGDGDCWIRCILGQEYETNPRQGGSERLLDRDLIYWRFPWYSPSYTSIRDLVLRLYHRLIAYSIAGRIQAPEKVAVTGLFYLRGMDVGSVNVPYLLARYLRLFVAGRKSGALIYGGQFVGRLAEHFGLLTEERLRGLTIIAPTITTQEFSSNTKPIFLLSQLTMSSPNRSTSDIEDAFSSMNILNYTSVSPDYFPASAGSRSFNSSKNSTDNMIPPVFSSVGLIHIESRKSPTKSLFDATLVSLGCSGKYHNDIA</sequence>
<evidence type="ECO:0000313" key="1">
    <source>
        <dbReference type="EMBL" id="GJT16850.1"/>
    </source>
</evidence>
<proteinExistence type="predicted"/>
<organism evidence="1 2">
    <name type="scientific">Tanacetum coccineum</name>
    <dbReference type="NCBI Taxonomy" id="301880"/>
    <lineage>
        <taxon>Eukaryota</taxon>
        <taxon>Viridiplantae</taxon>
        <taxon>Streptophyta</taxon>
        <taxon>Embryophyta</taxon>
        <taxon>Tracheophyta</taxon>
        <taxon>Spermatophyta</taxon>
        <taxon>Magnoliopsida</taxon>
        <taxon>eudicotyledons</taxon>
        <taxon>Gunneridae</taxon>
        <taxon>Pentapetalae</taxon>
        <taxon>asterids</taxon>
        <taxon>campanulids</taxon>
        <taxon>Asterales</taxon>
        <taxon>Asteraceae</taxon>
        <taxon>Asteroideae</taxon>
        <taxon>Anthemideae</taxon>
        <taxon>Anthemidinae</taxon>
        <taxon>Tanacetum</taxon>
    </lineage>
</organism>
<comment type="caution">
    <text evidence="1">The sequence shown here is derived from an EMBL/GenBank/DDBJ whole genome shotgun (WGS) entry which is preliminary data.</text>
</comment>
<evidence type="ECO:0000313" key="2">
    <source>
        <dbReference type="Proteomes" id="UP001151760"/>
    </source>
</evidence>
<reference evidence="1" key="1">
    <citation type="journal article" date="2022" name="Int. J. Mol. Sci.">
        <title>Draft Genome of Tanacetum Coccineum: Genomic Comparison of Closely Related Tanacetum-Family Plants.</title>
        <authorList>
            <person name="Yamashiro T."/>
            <person name="Shiraishi A."/>
            <person name="Nakayama K."/>
            <person name="Satake H."/>
        </authorList>
    </citation>
    <scope>NUCLEOTIDE SEQUENCE</scope>
</reference>
<protein>
    <submittedName>
        <fullName evidence="1">Uncharacterized protein</fullName>
    </submittedName>
</protein>